<comment type="caution">
    <text evidence="3">The sequence shown here is derived from an EMBL/GenBank/DDBJ whole genome shotgun (WGS) entry which is preliminary data.</text>
</comment>
<keyword evidence="2" id="KW-0472">Membrane</keyword>
<gene>
    <name evidence="3" type="ORF">C1SCF055_LOCUS6563</name>
</gene>
<feature type="region of interest" description="Disordered" evidence="1">
    <location>
        <begin position="126"/>
        <end position="148"/>
    </location>
</feature>
<dbReference type="AlphaFoldDB" id="A0A9P1FIM5"/>
<feature type="transmembrane region" description="Helical" evidence="2">
    <location>
        <begin position="33"/>
        <end position="51"/>
    </location>
</feature>
<reference evidence="4 5" key="2">
    <citation type="submission" date="2024-05" db="EMBL/GenBank/DDBJ databases">
        <authorList>
            <person name="Chen Y."/>
            <person name="Shah S."/>
            <person name="Dougan E. K."/>
            <person name="Thang M."/>
            <person name="Chan C."/>
        </authorList>
    </citation>
    <scope>NUCLEOTIDE SEQUENCE [LARGE SCALE GENOMIC DNA]</scope>
</reference>
<accession>A0A9P1FIM5</accession>
<keyword evidence="2" id="KW-0812">Transmembrane</keyword>
<keyword evidence="2" id="KW-1133">Transmembrane helix</keyword>
<evidence type="ECO:0000313" key="3">
    <source>
        <dbReference type="EMBL" id="CAI3978514.1"/>
    </source>
</evidence>
<dbReference type="Proteomes" id="UP001152797">
    <property type="component" value="Unassembled WGS sequence"/>
</dbReference>
<evidence type="ECO:0000313" key="5">
    <source>
        <dbReference type="Proteomes" id="UP001152797"/>
    </source>
</evidence>
<evidence type="ECO:0000313" key="4">
    <source>
        <dbReference type="EMBL" id="CAL4765826.1"/>
    </source>
</evidence>
<evidence type="ECO:0000256" key="1">
    <source>
        <dbReference type="SAM" id="MobiDB-lite"/>
    </source>
</evidence>
<name>A0A9P1FIM5_9DINO</name>
<reference evidence="3" key="1">
    <citation type="submission" date="2022-10" db="EMBL/GenBank/DDBJ databases">
        <authorList>
            <person name="Chen Y."/>
            <person name="Dougan E. K."/>
            <person name="Chan C."/>
            <person name="Rhodes N."/>
            <person name="Thang M."/>
        </authorList>
    </citation>
    <scope>NUCLEOTIDE SEQUENCE</scope>
</reference>
<keyword evidence="5" id="KW-1185">Reference proteome</keyword>
<protein>
    <submittedName>
        <fullName evidence="4">Mucolipin-2</fullName>
    </submittedName>
</protein>
<dbReference type="EMBL" id="CAMXCT030000417">
    <property type="protein sequence ID" value="CAL4765826.1"/>
    <property type="molecule type" value="Genomic_DNA"/>
</dbReference>
<dbReference type="EMBL" id="CAMXCT020000417">
    <property type="protein sequence ID" value="CAL1131889.1"/>
    <property type="molecule type" value="Genomic_DNA"/>
</dbReference>
<evidence type="ECO:0000256" key="2">
    <source>
        <dbReference type="SAM" id="Phobius"/>
    </source>
</evidence>
<dbReference type="EMBL" id="CAMXCT010000417">
    <property type="protein sequence ID" value="CAI3978514.1"/>
    <property type="molecule type" value="Genomic_DNA"/>
</dbReference>
<dbReference type="OrthoDB" id="434112at2759"/>
<organism evidence="3">
    <name type="scientific">Cladocopium goreaui</name>
    <dbReference type="NCBI Taxonomy" id="2562237"/>
    <lineage>
        <taxon>Eukaryota</taxon>
        <taxon>Sar</taxon>
        <taxon>Alveolata</taxon>
        <taxon>Dinophyceae</taxon>
        <taxon>Suessiales</taxon>
        <taxon>Symbiodiniaceae</taxon>
        <taxon>Cladocopium</taxon>
    </lineage>
</organism>
<sequence>MCRCRRQQMHIVETLFLNPFEKWVFYGRFPCKFVVHLILSVVVTAQAVIYFQRDIQHVSRTNQHFVHMFTSPDPLHSPYALQEGVAALITNHFLINNRSIVRYQLQHPDQMTLYLGYRNDERLSAGGGTDSGYHTESFKSHAQISGNR</sequence>
<proteinExistence type="predicted"/>